<keyword evidence="2" id="KW-1185">Reference proteome</keyword>
<proteinExistence type="predicted"/>
<evidence type="ECO:0000313" key="1">
    <source>
        <dbReference type="EMBL" id="PKI53030.1"/>
    </source>
</evidence>
<sequence>MSCKEEEDMHIHIHALGGCHVMTNEETSPFEKPLVRVRPLAPTRREYTKGRYSLLQALEVASTYYSPFIIIGETSYCVESFSSIPLFGTDVAQSRSV</sequence>
<evidence type="ECO:0000313" key="2">
    <source>
        <dbReference type="Proteomes" id="UP000233551"/>
    </source>
</evidence>
<reference evidence="1 2" key="1">
    <citation type="submission" date="2017-11" db="EMBL/GenBank/DDBJ databases">
        <title>De-novo sequencing of pomegranate (Punica granatum L.) genome.</title>
        <authorList>
            <person name="Akparov Z."/>
            <person name="Amiraslanov A."/>
            <person name="Hajiyeva S."/>
            <person name="Abbasov M."/>
            <person name="Kaur K."/>
            <person name="Hamwieh A."/>
            <person name="Solovyev V."/>
            <person name="Salamov A."/>
            <person name="Braich B."/>
            <person name="Kosarev P."/>
            <person name="Mahmoud A."/>
            <person name="Hajiyev E."/>
            <person name="Babayeva S."/>
            <person name="Izzatullayeva V."/>
            <person name="Mammadov A."/>
            <person name="Mammadov A."/>
            <person name="Sharifova S."/>
            <person name="Ojaghi J."/>
            <person name="Eynullazada K."/>
            <person name="Bayramov B."/>
            <person name="Abdulazimova A."/>
            <person name="Shahmuradov I."/>
        </authorList>
    </citation>
    <scope>NUCLEOTIDE SEQUENCE [LARGE SCALE GENOMIC DNA]</scope>
    <source>
        <strain evidence="2">cv. AG2017</strain>
        <tissue evidence="1">Leaf</tissue>
    </source>
</reference>
<dbReference type="EMBL" id="PGOL01001887">
    <property type="protein sequence ID" value="PKI53030.1"/>
    <property type="molecule type" value="Genomic_DNA"/>
</dbReference>
<gene>
    <name evidence="1" type="ORF">CRG98_026610</name>
</gene>
<dbReference type="PROSITE" id="PS51257">
    <property type="entry name" value="PROKAR_LIPOPROTEIN"/>
    <property type="match status" value="1"/>
</dbReference>
<name>A0A2I0JAW3_PUNGR</name>
<dbReference type="AlphaFoldDB" id="A0A2I0JAW3"/>
<accession>A0A2I0JAW3</accession>
<protein>
    <submittedName>
        <fullName evidence="1">Uncharacterized protein</fullName>
    </submittedName>
</protein>
<organism evidence="1 2">
    <name type="scientific">Punica granatum</name>
    <name type="common">Pomegranate</name>
    <dbReference type="NCBI Taxonomy" id="22663"/>
    <lineage>
        <taxon>Eukaryota</taxon>
        <taxon>Viridiplantae</taxon>
        <taxon>Streptophyta</taxon>
        <taxon>Embryophyta</taxon>
        <taxon>Tracheophyta</taxon>
        <taxon>Spermatophyta</taxon>
        <taxon>Magnoliopsida</taxon>
        <taxon>eudicotyledons</taxon>
        <taxon>Gunneridae</taxon>
        <taxon>Pentapetalae</taxon>
        <taxon>rosids</taxon>
        <taxon>malvids</taxon>
        <taxon>Myrtales</taxon>
        <taxon>Lythraceae</taxon>
        <taxon>Punica</taxon>
    </lineage>
</organism>
<dbReference type="Proteomes" id="UP000233551">
    <property type="component" value="Unassembled WGS sequence"/>
</dbReference>
<comment type="caution">
    <text evidence="1">The sequence shown here is derived from an EMBL/GenBank/DDBJ whole genome shotgun (WGS) entry which is preliminary data.</text>
</comment>